<sequence>MPADSTSPRAVAATAESPRHSVPNTECFSRDDERRLDALRRRQQQVISQSNIATIPPPLQHDGGEESEQEQRQQQQQQRLVVEKDPQPLSEEEIVELAALDEKYQSFLDEGVRRLQNANAACDASSSSAGVTQRQADSTTTTTVSSWTDGVVSAASQFSRAAYFWGSLVGTAVPAVAKKIGITDHFDHWNFITDRLILGALPVMTQVGSLGNHLAQLREQLETRKQTLGLVVACLGMEEMNGFGVQVVEFAREEHWHAHIGPAVEYVYLPMHDGTADVTMEHVRLAVDRLHEVLDGKKECAYVHCKAGKGRSWMVVVCYLATYGGRTFENAEALVFMARHQVNPSSSQREFAKDFCKKFHADELARKLMQDDVEPE</sequence>
<dbReference type="EMBL" id="CYKH01001755">
    <property type="protein sequence ID" value="CUG89653.1"/>
    <property type="molecule type" value="Genomic_DNA"/>
</dbReference>
<keyword evidence="3" id="KW-0808">Transferase</keyword>
<dbReference type="InterPro" id="IPR000340">
    <property type="entry name" value="Dual-sp_phosphatase_cat-dom"/>
</dbReference>
<dbReference type="Gene3D" id="3.90.190.10">
    <property type="entry name" value="Protein tyrosine phosphatase superfamily"/>
    <property type="match status" value="1"/>
</dbReference>
<accession>A0A0S4JDL0</accession>
<dbReference type="PROSITE" id="PS50056">
    <property type="entry name" value="TYR_PHOSPHATASE_2"/>
    <property type="match status" value="1"/>
</dbReference>
<feature type="region of interest" description="Disordered" evidence="1">
    <location>
        <begin position="1"/>
        <end position="87"/>
    </location>
</feature>
<dbReference type="InterPro" id="IPR000387">
    <property type="entry name" value="Tyr_Pase_dom"/>
</dbReference>
<dbReference type="PANTHER" id="PTHR46274">
    <property type="entry name" value="PHOSPHATIDYLINOSITOL PHOSPHATASE"/>
    <property type="match status" value="1"/>
</dbReference>
<feature type="domain" description="Tyrosine specific protein phosphatases" evidence="2">
    <location>
        <begin position="277"/>
        <end position="350"/>
    </location>
</feature>
<keyword evidence="3" id="KW-0418">Kinase</keyword>
<dbReference type="SUPFAM" id="SSF52799">
    <property type="entry name" value="(Phosphotyrosine protein) phosphatases II"/>
    <property type="match status" value="1"/>
</dbReference>
<dbReference type="Proteomes" id="UP000051952">
    <property type="component" value="Unassembled WGS sequence"/>
</dbReference>
<dbReference type="OrthoDB" id="273181at2759"/>
<dbReference type="Pfam" id="PF00782">
    <property type="entry name" value="DSPc"/>
    <property type="match status" value="1"/>
</dbReference>
<name>A0A0S4JDL0_BODSA</name>
<dbReference type="OMA" id="AREEHWH"/>
<protein>
    <submittedName>
        <fullName evidence="3">Protein tyrosine kinase, putative</fullName>
    </submittedName>
</protein>
<feature type="compositionally biased region" description="Basic and acidic residues" evidence="1">
    <location>
        <begin position="28"/>
        <end position="40"/>
    </location>
</feature>
<reference evidence="4" key="1">
    <citation type="submission" date="2015-09" db="EMBL/GenBank/DDBJ databases">
        <authorList>
            <consortium name="Pathogen Informatics"/>
        </authorList>
    </citation>
    <scope>NUCLEOTIDE SEQUENCE [LARGE SCALE GENOMIC DNA]</scope>
    <source>
        <strain evidence="4">Lake Konstanz</strain>
    </source>
</reference>
<dbReference type="GO" id="GO:0016301">
    <property type="term" value="F:kinase activity"/>
    <property type="evidence" value="ECO:0007669"/>
    <property type="project" value="UniProtKB-KW"/>
</dbReference>
<organism evidence="3 4">
    <name type="scientific">Bodo saltans</name>
    <name type="common">Flagellated protozoan</name>
    <dbReference type="NCBI Taxonomy" id="75058"/>
    <lineage>
        <taxon>Eukaryota</taxon>
        <taxon>Discoba</taxon>
        <taxon>Euglenozoa</taxon>
        <taxon>Kinetoplastea</taxon>
        <taxon>Metakinetoplastina</taxon>
        <taxon>Eubodonida</taxon>
        <taxon>Bodonidae</taxon>
        <taxon>Bodo</taxon>
    </lineage>
</organism>
<dbReference type="VEuPathDB" id="TriTrypDB:BSAL_22575"/>
<evidence type="ECO:0000313" key="4">
    <source>
        <dbReference type="Proteomes" id="UP000051952"/>
    </source>
</evidence>
<evidence type="ECO:0000313" key="3">
    <source>
        <dbReference type="EMBL" id="CUG89653.1"/>
    </source>
</evidence>
<dbReference type="PANTHER" id="PTHR46274:SF6">
    <property type="entry name" value="TYR_PHOSPHATASE_2 DOMAIN-CONTAINING PROTEIN"/>
    <property type="match status" value="1"/>
</dbReference>
<keyword evidence="4" id="KW-1185">Reference proteome</keyword>
<evidence type="ECO:0000259" key="2">
    <source>
        <dbReference type="PROSITE" id="PS50056"/>
    </source>
</evidence>
<evidence type="ECO:0000256" key="1">
    <source>
        <dbReference type="SAM" id="MobiDB-lite"/>
    </source>
</evidence>
<proteinExistence type="predicted"/>
<dbReference type="AlphaFoldDB" id="A0A0S4JDL0"/>
<gene>
    <name evidence="3" type="ORF">BSAL_22575</name>
</gene>
<dbReference type="InterPro" id="IPR029021">
    <property type="entry name" value="Prot-tyrosine_phosphatase-like"/>
</dbReference>